<accession>A0ABT0TYU6</accession>
<comment type="caution">
    <text evidence="1">The sequence shown here is derived from an EMBL/GenBank/DDBJ whole genome shotgun (WGS) entry which is preliminary data.</text>
</comment>
<dbReference type="EMBL" id="JAMQBK010000013">
    <property type="protein sequence ID" value="MCM2369769.1"/>
    <property type="molecule type" value="Genomic_DNA"/>
</dbReference>
<evidence type="ECO:0000313" key="2">
    <source>
        <dbReference type="Proteomes" id="UP001202961"/>
    </source>
</evidence>
<gene>
    <name evidence="1" type="ORF">NB063_03955</name>
</gene>
<proteinExistence type="predicted"/>
<protein>
    <submittedName>
        <fullName evidence="1">Uncharacterized protein</fullName>
    </submittedName>
</protein>
<dbReference type="RefSeq" id="WP_250927439.1">
    <property type="nucleotide sequence ID" value="NZ_JAMQBK010000013.1"/>
</dbReference>
<name>A0ABT0TYU6_9BACT</name>
<sequence length="93" mass="10255">MSETEPTPEQPAPAQPEISKEELRLAMKAFRKRLKLTRLDDESRLGYGPMSSGGKSGVAAIRPPDSYPKAVWLKLAEQGKLRREGGGLYSIVE</sequence>
<reference evidence="1 2" key="1">
    <citation type="journal article" date="2022" name="Syst. Appl. Microbiol.">
        <title>Rhodopirellula aestuarii sp. nov., a novel member of the genus Rhodopirellula isolated from brackish sediments collected in the Tagus River estuary, Portugal.</title>
        <authorList>
            <person name="Vitorino I.R."/>
            <person name="Klimek D."/>
            <person name="Calusinska M."/>
            <person name="Lobo-da-Cunha A."/>
            <person name="Vasconcelos V."/>
            <person name="Lage O.M."/>
        </authorList>
    </citation>
    <scope>NUCLEOTIDE SEQUENCE [LARGE SCALE GENOMIC DNA]</scope>
    <source>
        <strain evidence="1 2">ICT_H3.1</strain>
    </source>
</reference>
<evidence type="ECO:0000313" key="1">
    <source>
        <dbReference type="EMBL" id="MCM2369769.1"/>
    </source>
</evidence>
<organism evidence="1 2">
    <name type="scientific">Aporhodopirellula aestuarii</name>
    <dbReference type="NCBI Taxonomy" id="2950107"/>
    <lineage>
        <taxon>Bacteria</taxon>
        <taxon>Pseudomonadati</taxon>
        <taxon>Planctomycetota</taxon>
        <taxon>Planctomycetia</taxon>
        <taxon>Pirellulales</taxon>
        <taxon>Pirellulaceae</taxon>
        <taxon>Aporhodopirellula</taxon>
    </lineage>
</organism>
<dbReference type="Proteomes" id="UP001202961">
    <property type="component" value="Unassembled WGS sequence"/>
</dbReference>
<keyword evidence="2" id="KW-1185">Reference proteome</keyword>